<dbReference type="RefSeq" id="WP_131597081.1">
    <property type="nucleotide sequence ID" value="NZ_SJSL01000004.1"/>
</dbReference>
<protein>
    <submittedName>
        <fullName evidence="2">Uncharacterized protein</fullName>
    </submittedName>
</protein>
<accession>A0A4R0NIC9</accession>
<feature type="transmembrane region" description="Helical" evidence="1">
    <location>
        <begin position="76"/>
        <end position="97"/>
    </location>
</feature>
<feature type="transmembrane region" description="Helical" evidence="1">
    <location>
        <begin position="45"/>
        <end position="64"/>
    </location>
</feature>
<sequence>MDTFKFKLRHTLPTFITLIVSVIILYCLSRWVITTLTDIKIDNVVWEIYIPVLLPWIPCIYFLNRKFSSTELKTTVSSRFLPILCCIVTISAMLIMLNRYTKESKETITVIPNITKIDSVKVEKYVKLQEYFVNKFGGHHIHYTKSAKSTSNRLNMNIYFALPLLKNKKEGIRDFPKYWYGLKFNMWTNGGTSTYMRELEQEFLKECQQKITEMSFEDEKYFELVKNPAYKLLYEKAINSIPIPKDSAQYTILTPSFKSFNHKATVALYCFFSIFIFGTIMFIASLSDQHLKMKNDKNTTLNTDS</sequence>
<name>A0A4R0NIC9_9SPHI</name>
<keyword evidence="1" id="KW-0812">Transmembrane</keyword>
<dbReference type="OrthoDB" id="9778341at2"/>
<gene>
    <name evidence="2" type="ORF">EZ437_16070</name>
</gene>
<feature type="transmembrane region" description="Helical" evidence="1">
    <location>
        <begin position="12"/>
        <end position="33"/>
    </location>
</feature>
<proteinExistence type="predicted"/>
<evidence type="ECO:0000313" key="3">
    <source>
        <dbReference type="Proteomes" id="UP000293347"/>
    </source>
</evidence>
<dbReference type="AlphaFoldDB" id="A0A4R0NIC9"/>
<keyword evidence="1" id="KW-1133">Transmembrane helix</keyword>
<organism evidence="2 3">
    <name type="scientific">Pedobacter psychroterrae</name>
    <dbReference type="NCBI Taxonomy" id="2530453"/>
    <lineage>
        <taxon>Bacteria</taxon>
        <taxon>Pseudomonadati</taxon>
        <taxon>Bacteroidota</taxon>
        <taxon>Sphingobacteriia</taxon>
        <taxon>Sphingobacteriales</taxon>
        <taxon>Sphingobacteriaceae</taxon>
        <taxon>Pedobacter</taxon>
    </lineage>
</organism>
<comment type="caution">
    <text evidence="2">The sequence shown here is derived from an EMBL/GenBank/DDBJ whole genome shotgun (WGS) entry which is preliminary data.</text>
</comment>
<keyword evidence="3" id="KW-1185">Reference proteome</keyword>
<dbReference type="Proteomes" id="UP000293347">
    <property type="component" value="Unassembled WGS sequence"/>
</dbReference>
<feature type="transmembrane region" description="Helical" evidence="1">
    <location>
        <begin position="266"/>
        <end position="287"/>
    </location>
</feature>
<dbReference type="EMBL" id="SJSL01000004">
    <property type="protein sequence ID" value="TCD00226.1"/>
    <property type="molecule type" value="Genomic_DNA"/>
</dbReference>
<keyword evidence="1" id="KW-0472">Membrane</keyword>
<reference evidence="2 3" key="1">
    <citation type="submission" date="2019-02" db="EMBL/GenBank/DDBJ databases">
        <title>Pedobacter sp. RP-1-14 sp. nov., isolated from Arctic soil.</title>
        <authorList>
            <person name="Dahal R.H."/>
        </authorList>
    </citation>
    <scope>NUCLEOTIDE SEQUENCE [LARGE SCALE GENOMIC DNA]</scope>
    <source>
        <strain evidence="2 3">RP-1-14</strain>
    </source>
</reference>
<evidence type="ECO:0000313" key="2">
    <source>
        <dbReference type="EMBL" id="TCD00226.1"/>
    </source>
</evidence>
<evidence type="ECO:0000256" key="1">
    <source>
        <dbReference type="SAM" id="Phobius"/>
    </source>
</evidence>